<dbReference type="InterPro" id="IPR043129">
    <property type="entry name" value="ATPase_NBD"/>
</dbReference>
<dbReference type="GO" id="GO:0019150">
    <property type="term" value="F:D-ribulokinase activity"/>
    <property type="evidence" value="ECO:0007669"/>
    <property type="project" value="TreeGrafter"/>
</dbReference>
<evidence type="ECO:0000256" key="1">
    <source>
        <dbReference type="ARBA" id="ARBA00022679"/>
    </source>
</evidence>
<dbReference type="InterPro" id="IPR018485">
    <property type="entry name" value="FGGY_C"/>
</dbReference>
<reference evidence="4 5" key="1">
    <citation type="submission" date="2023-11" db="EMBL/GenBank/DDBJ databases">
        <title>Halocaridina rubra genome assembly.</title>
        <authorList>
            <person name="Smith C."/>
        </authorList>
    </citation>
    <scope>NUCLEOTIDE SEQUENCE [LARGE SCALE GENOMIC DNA]</scope>
    <source>
        <strain evidence="4">EP-1</strain>
        <tissue evidence="4">Whole</tissue>
    </source>
</reference>
<keyword evidence="2" id="KW-0418">Kinase</keyword>
<accession>A0AAN8ZQM4</accession>
<evidence type="ECO:0000313" key="4">
    <source>
        <dbReference type="EMBL" id="KAK7058758.1"/>
    </source>
</evidence>
<dbReference type="Proteomes" id="UP001381693">
    <property type="component" value="Unassembled WGS sequence"/>
</dbReference>
<sequence>MCCYKLQYGTRHIIDELTASGHVITSVLMCGGLSQSSLFVQTHADSLGLPVLIPHTKQSVLLGSAMLGAVASGDFPDVAATAVAMGGDADAFQPKQELK</sequence>
<gene>
    <name evidence="4" type="ORF">SK128_024873</name>
</gene>
<dbReference type="Gene3D" id="3.30.420.40">
    <property type="match status" value="1"/>
</dbReference>
<feature type="domain" description="Carbohydrate kinase FGGY C-terminal" evidence="3">
    <location>
        <begin position="7"/>
        <end position="71"/>
    </location>
</feature>
<dbReference type="AlphaFoldDB" id="A0AAN8ZQM4"/>
<name>A0AAN8ZQM4_HALRR</name>
<evidence type="ECO:0000259" key="3">
    <source>
        <dbReference type="Pfam" id="PF02782"/>
    </source>
</evidence>
<dbReference type="Pfam" id="PF02782">
    <property type="entry name" value="FGGY_C"/>
    <property type="match status" value="1"/>
</dbReference>
<dbReference type="SUPFAM" id="SSF53067">
    <property type="entry name" value="Actin-like ATPase domain"/>
    <property type="match status" value="1"/>
</dbReference>
<keyword evidence="1" id="KW-0808">Transferase</keyword>
<proteinExistence type="predicted"/>
<keyword evidence="5" id="KW-1185">Reference proteome</keyword>
<evidence type="ECO:0000313" key="5">
    <source>
        <dbReference type="Proteomes" id="UP001381693"/>
    </source>
</evidence>
<dbReference type="EMBL" id="JAXCGZ010021108">
    <property type="protein sequence ID" value="KAK7058758.1"/>
    <property type="molecule type" value="Genomic_DNA"/>
</dbReference>
<dbReference type="PANTHER" id="PTHR43435">
    <property type="entry name" value="RIBULOKINASE"/>
    <property type="match status" value="1"/>
</dbReference>
<dbReference type="GO" id="GO:0005737">
    <property type="term" value="C:cytoplasm"/>
    <property type="evidence" value="ECO:0007669"/>
    <property type="project" value="TreeGrafter"/>
</dbReference>
<feature type="non-terminal residue" evidence="4">
    <location>
        <position position="99"/>
    </location>
</feature>
<evidence type="ECO:0000256" key="2">
    <source>
        <dbReference type="ARBA" id="ARBA00022777"/>
    </source>
</evidence>
<dbReference type="PANTHER" id="PTHR43435:SF4">
    <property type="entry name" value="FGGY CARBOHYDRATE KINASE DOMAIN-CONTAINING PROTEIN"/>
    <property type="match status" value="1"/>
</dbReference>
<organism evidence="4 5">
    <name type="scientific">Halocaridina rubra</name>
    <name type="common">Hawaiian red shrimp</name>
    <dbReference type="NCBI Taxonomy" id="373956"/>
    <lineage>
        <taxon>Eukaryota</taxon>
        <taxon>Metazoa</taxon>
        <taxon>Ecdysozoa</taxon>
        <taxon>Arthropoda</taxon>
        <taxon>Crustacea</taxon>
        <taxon>Multicrustacea</taxon>
        <taxon>Malacostraca</taxon>
        <taxon>Eumalacostraca</taxon>
        <taxon>Eucarida</taxon>
        <taxon>Decapoda</taxon>
        <taxon>Pleocyemata</taxon>
        <taxon>Caridea</taxon>
        <taxon>Atyoidea</taxon>
        <taxon>Atyidae</taxon>
        <taxon>Halocaridina</taxon>
    </lineage>
</organism>
<dbReference type="GO" id="GO:0019321">
    <property type="term" value="P:pentose metabolic process"/>
    <property type="evidence" value="ECO:0007669"/>
    <property type="project" value="TreeGrafter"/>
</dbReference>
<protein>
    <recommendedName>
        <fullName evidence="3">Carbohydrate kinase FGGY C-terminal domain-containing protein</fullName>
    </recommendedName>
</protein>
<comment type="caution">
    <text evidence="4">The sequence shown here is derived from an EMBL/GenBank/DDBJ whole genome shotgun (WGS) entry which is preliminary data.</text>
</comment>